<dbReference type="SUPFAM" id="SSF53098">
    <property type="entry name" value="Ribonuclease H-like"/>
    <property type="match status" value="1"/>
</dbReference>
<dbReference type="Pfam" id="PF13966">
    <property type="entry name" value="zf-RVT"/>
    <property type="match status" value="1"/>
</dbReference>
<dbReference type="InterPro" id="IPR043502">
    <property type="entry name" value="DNA/RNA_pol_sf"/>
</dbReference>
<gene>
    <name evidence="2" type="ORF">SO802_001282</name>
</gene>
<proteinExistence type="predicted"/>
<protein>
    <recommendedName>
        <fullName evidence="1">Reverse transcriptase domain-containing protein</fullName>
    </recommendedName>
</protein>
<dbReference type="InterPro" id="IPR026960">
    <property type="entry name" value="RVT-Znf"/>
</dbReference>
<evidence type="ECO:0000313" key="3">
    <source>
        <dbReference type="Proteomes" id="UP001459277"/>
    </source>
</evidence>
<dbReference type="Pfam" id="PF13456">
    <property type="entry name" value="RVT_3"/>
    <property type="match status" value="1"/>
</dbReference>
<name>A0AAW2DXD0_9ROSI</name>
<reference evidence="2 3" key="1">
    <citation type="submission" date="2024-01" db="EMBL/GenBank/DDBJ databases">
        <title>A telomere-to-telomere, gap-free genome of sweet tea (Lithocarpus litseifolius).</title>
        <authorList>
            <person name="Zhou J."/>
        </authorList>
    </citation>
    <scope>NUCLEOTIDE SEQUENCE [LARGE SCALE GENOMIC DNA]</scope>
    <source>
        <strain evidence="2">Zhou-2022a</strain>
        <tissue evidence="2">Leaf</tissue>
    </source>
</reference>
<dbReference type="InterPro" id="IPR002156">
    <property type="entry name" value="RNaseH_domain"/>
</dbReference>
<organism evidence="2 3">
    <name type="scientific">Lithocarpus litseifolius</name>
    <dbReference type="NCBI Taxonomy" id="425828"/>
    <lineage>
        <taxon>Eukaryota</taxon>
        <taxon>Viridiplantae</taxon>
        <taxon>Streptophyta</taxon>
        <taxon>Embryophyta</taxon>
        <taxon>Tracheophyta</taxon>
        <taxon>Spermatophyta</taxon>
        <taxon>Magnoliopsida</taxon>
        <taxon>eudicotyledons</taxon>
        <taxon>Gunneridae</taxon>
        <taxon>Pentapetalae</taxon>
        <taxon>rosids</taxon>
        <taxon>fabids</taxon>
        <taxon>Fagales</taxon>
        <taxon>Fagaceae</taxon>
        <taxon>Lithocarpus</taxon>
    </lineage>
</organism>
<accession>A0AAW2DXD0</accession>
<dbReference type="EMBL" id="JAZDWU010000001">
    <property type="protein sequence ID" value="KAL0014213.1"/>
    <property type="molecule type" value="Genomic_DNA"/>
</dbReference>
<dbReference type="InterPro" id="IPR044730">
    <property type="entry name" value="RNase_H-like_dom_plant"/>
</dbReference>
<dbReference type="GO" id="GO:0003676">
    <property type="term" value="F:nucleic acid binding"/>
    <property type="evidence" value="ECO:0007669"/>
    <property type="project" value="InterPro"/>
</dbReference>
<dbReference type="Gene3D" id="3.30.420.10">
    <property type="entry name" value="Ribonuclease H-like superfamily/Ribonuclease H"/>
    <property type="match status" value="1"/>
</dbReference>
<dbReference type="Proteomes" id="UP001459277">
    <property type="component" value="Unassembled WGS sequence"/>
</dbReference>
<sequence length="920" mass="105849">MAPLKAPGPDGMPPLFYQNFWSLVGDDVSKTILSMLNSATIPHPLNHTFITLIPKIKNPLATTDYRPISLCNVLYKIFSKVLANRLKKILPSIITKHQSAFTKNHLISDNILVAFETLHSMNNHKSRKSGFMAVKFDMSKAYDRVEWCFLEEVMRRMGFNEQWITLMMICVKTVSYSVLVNGEPQGMFQPSRGIRQGDPLSPFLFLLCTEGLNSLIVKAEREGFIHGYSLSKGGPKLTHLLFADDSILFCRSNRSECQKLLDILALYEILSGQKINRGKTSIFFSKSTTEDMRIEIKEVMGVPEILHYDKYLGLPSLVGRNKNASFDYIKERVWRKLQDWEEKLLSQAGREVLIKAVVQAIPTFTMSCFKLPMGLCDEIEKLIRRFWWGQRGDRRKIHWVRWEEMCKPKSEGGMGFKELALFNDALLAKQTWRLLHNHDSLLYKVFKSRFFPNCSILEAKEGHGGSYAWRSILKGREVIRRGARWRVGGGENIKIWRDKWLPSLHNSTIQGPLMADLQNAKVSSLINPITRQWKFSVLHNSFRAEEVELIQKIPLSRIRVNDTLFWPYVQSGEYSVRSGYFFLKTEATSDNPLRQNNTELMKPLWKKIWKMPVPCKVRNFLWRACRNAIPTMKNLQRRCVVQDSICPLCSQHEETVLHAIWSCPELALVWEENNLWNFRNHLTFCDFPQLLHHILDSDCSGELFAMQAWTVWFRRNKVRTAPPGFPLNLIAQRAYDALLEFRTAQQRSRNTRPSARTVARWSPPTDGWYKANFDAATFQEEGRAGIGIIWRNSNGLAMASVSENIQLTSSVVEMEAMAAIRAIELSAELGFDRVVFEGDCQAVMKALTDTSPPLATFGLLIQEAQVLAVRFSGVRFQYTSRDSNNVAHNLARYARHITGYYVWMEDVPVYCLSFYQADMP</sequence>
<dbReference type="InterPro" id="IPR000477">
    <property type="entry name" value="RT_dom"/>
</dbReference>
<comment type="caution">
    <text evidence="2">The sequence shown here is derived from an EMBL/GenBank/DDBJ whole genome shotgun (WGS) entry which is preliminary data.</text>
</comment>
<evidence type="ECO:0000313" key="2">
    <source>
        <dbReference type="EMBL" id="KAL0014213.1"/>
    </source>
</evidence>
<evidence type="ECO:0000259" key="1">
    <source>
        <dbReference type="PROSITE" id="PS50878"/>
    </source>
</evidence>
<keyword evidence="3" id="KW-1185">Reference proteome</keyword>
<dbReference type="AlphaFoldDB" id="A0AAW2DXD0"/>
<dbReference type="GO" id="GO:0004523">
    <property type="term" value="F:RNA-DNA hybrid ribonuclease activity"/>
    <property type="evidence" value="ECO:0007669"/>
    <property type="project" value="InterPro"/>
</dbReference>
<dbReference type="Pfam" id="PF00078">
    <property type="entry name" value="RVT_1"/>
    <property type="match status" value="1"/>
</dbReference>
<dbReference type="PROSITE" id="PS50878">
    <property type="entry name" value="RT_POL"/>
    <property type="match status" value="1"/>
</dbReference>
<feature type="domain" description="Reverse transcriptase" evidence="1">
    <location>
        <begin position="34"/>
        <end position="296"/>
    </location>
</feature>
<dbReference type="SUPFAM" id="SSF56672">
    <property type="entry name" value="DNA/RNA polymerases"/>
    <property type="match status" value="1"/>
</dbReference>
<dbReference type="CDD" id="cd06222">
    <property type="entry name" value="RNase_H_like"/>
    <property type="match status" value="1"/>
</dbReference>
<dbReference type="InterPro" id="IPR012337">
    <property type="entry name" value="RNaseH-like_sf"/>
</dbReference>
<dbReference type="PANTHER" id="PTHR33116">
    <property type="entry name" value="REVERSE TRANSCRIPTASE ZINC-BINDING DOMAIN-CONTAINING PROTEIN-RELATED-RELATED"/>
    <property type="match status" value="1"/>
</dbReference>
<dbReference type="CDD" id="cd01650">
    <property type="entry name" value="RT_nLTR_like"/>
    <property type="match status" value="1"/>
</dbReference>
<dbReference type="PANTHER" id="PTHR33116:SF86">
    <property type="entry name" value="REVERSE TRANSCRIPTASE DOMAIN-CONTAINING PROTEIN"/>
    <property type="match status" value="1"/>
</dbReference>
<dbReference type="InterPro" id="IPR036397">
    <property type="entry name" value="RNaseH_sf"/>
</dbReference>